<keyword evidence="9" id="KW-0325">Glycoprotein</keyword>
<evidence type="ECO:0000256" key="4">
    <source>
        <dbReference type="ARBA" id="ARBA00022729"/>
    </source>
</evidence>
<keyword evidence="5" id="KW-0677">Repeat</keyword>
<dbReference type="Gene3D" id="2.60.120.260">
    <property type="entry name" value="Galactose-binding domain-like"/>
    <property type="match status" value="1"/>
</dbReference>
<dbReference type="SUPFAM" id="SSF52058">
    <property type="entry name" value="L domain-like"/>
    <property type="match status" value="1"/>
</dbReference>
<dbReference type="InterPro" id="IPR022385">
    <property type="entry name" value="Rhs_assc_core"/>
</dbReference>
<dbReference type="Proteomes" id="UP000632273">
    <property type="component" value="Unassembled WGS sequence"/>
</dbReference>
<dbReference type="InterPro" id="IPR013783">
    <property type="entry name" value="Ig-like_fold"/>
</dbReference>
<keyword evidence="13" id="KW-1185">Reference proteome</keyword>
<accession>A0ABQ1UXQ9</accession>
<dbReference type="InterPro" id="IPR008979">
    <property type="entry name" value="Galactose-bd-like_sf"/>
</dbReference>
<dbReference type="PANTHER" id="PTHR27000">
    <property type="entry name" value="LEUCINE-RICH REPEAT RECEPTOR-LIKE PROTEIN KINASE FAMILY PROTEIN-RELATED"/>
    <property type="match status" value="1"/>
</dbReference>
<proteinExistence type="predicted"/>
<dbReference type="PANTHER" id="PTHR27000:SF799">
    <property type="entry name" value="LEUCINE-RICH REPEAT-CONTAINING N-TERMINAL PLANT-TYPE DOMAIN-CONTAINING PROTEIN"/>
    <property type="match status" value="1"/>
</dbReference>
<reference evidence="13" key="1">
    <citation type="journal article" date="2019" name="Int. J. Syst. Evol. Microbiol.">
        <title>The Global Catalogue of Microorganisms (GCM) 10K type strain sequencing project: providing services to taxonomists for standard genome sequencing and annotation.</title>
        <authorList>
            <consortium name="The Broad Institute Genomics Platform"/>
            <consortium name="The Broad Institute Genome Sequencing Center for Infectious Disease"/>
            <person name="Wu L."/>
            <person name="Ma J."/>
        </authorList>
    </citation>
    <scope>NUCLEOTIDE SEQUENCE [LARGE SCALE GENOMIC DNA]</scope>
    <source>
        <strain evidence="13">CGMCC 1.15197</strain>
    </source>
</reference>
<evidence type="ECO:0000256" key="9">
    <source>
        <dbReference type="ARBA" id="ARBA00023180"/>
    </source>
</evidence>
<dbReference type="NCBIfam" id="TIGR03696">
    <property type="entry name" value="Rhs_assc_core"/>
    <property type="match status" value="1"/>
</dbReference>
<comment type="caution">
    <text evidence="12">The sequence shown here is derived from an EMBL/GenBank/DDBJ whole genome shotgun (WGS) entry which is preliminary data.</text>
</comment>
<evidence type="ECO:0000256" key="8">
    <source>
        <dbReference type="ARBA" id="ARBA00023170"/>
    </source>
</evidence>
<keyword evidence="7" id="KW-0472">Membrane</keyword>
<feature type="domain" description="Ig-like" evidence="11">
    <location>
        <begin position="320"/>
        <end position="398"/>
    </location>
</feature>
<evidence type="ECO:0000256" key="7">
    <source>
        <dbReference type="ARBA" id="ARBA00023136"/>
    </source>
</evidence>
<dbReference type="SUPFAM" id="SSF49785">
    <property type="entry name" value="Galactose-binding domain-like"/>
    <property type="match status" value="1"/>
</dbReference>
<keyword evidence="2" id="KW-0433">Leucine-rich repeat</keyword>
<evidence type="ECO:0000256" key="3">
    <source>
        <dbReference type="ARBA" id="ARBA00022692"/>
    </source>
</evidence>
<sequence>MLHEFYTATNGNGWSNHTNWFRLESIADAANWHGVFVTGNANQGYDIRAILLPYNHLTGSLPVSLGLLSGLQDLRLNNNQLAGEMPASIGQLSNLQYLYLHDNQLEGNIPRSFGQLSILQHLVLSSNQLSGELPAELGQLPQLYYLVASFNQLSGPIPAELGGLSHLYAFDVQFNQLSGSIPPELGDLHELTNLSLNNNQLSGSIPAKLGQMSSMQYFYLFENQLTGTIPPELSQMGQVIYIRLSGNQLTGSIPESFGQMPSLRYLYVNNNKLSGLPDWSQTAYKPARIYIEYNALDFTALEPNFSAPGAPVVSILTYLPQTLSSEEVVVAATTGTPLLLASNLGGTYTQYQWQYQQGGSWQNINEATTATYTLADPTALQEGRYRCQATNTRVTGLTLYSKTYRVEINSVAMAPSDPSDDLDRNWTLERTYDGQEHLIGESKQFMDALGRPTQGQVRNLTNQHVLASQTIYSSGGQPVLNTLVAPINNQAFNYKEHFATTNGTEDYGPTNFEDRGLTTAPDAIGDQGTLGSLGYYYGEQNTLEPYTALTYHPYSLTEPYEGPLGGTRRAAGPGEELGMGSGHESRGREVPLLNELDHYLSLRPQFITGSTSTGTLAHQGLKSVSINADGREAISFANKEGQVLATCLSGNEYPGLTLRASINAADPREELPSYQDIHIPAGGATLSFTGAGEVRVRNLLTNVETQVTSISSTATVSPLLEQGFYRVQSVSGSQQFSYVAHYGHFSYSYYDDAGRLIASIAPKGVNLARTAAGTDGPDLQKNWVLNPSFEELVPNSQTPTNWAVEVPNSLHTNSSYAEGWPPAHEGDYHGTHYRNEPYEIYTAQTITGLPDGLYTFRAWTKNQGGQLVTELLAEDYGVSGVGMRTPIPANGGAYEDPWVLVELVNIPVTSGRCKISVHSLAGSEQALYFDDVSFQRQAAQQPVNPNLLANASFENDLTNWQSQGDQYQDYTESFPNAAAGTLHGTHYGPQPYEVYTYQTVTGLANGRYTLRAWVKSKGGQTVAEMLAQNNGGSVQRHVIKQTPGAEGGAWNLIELRDIPVSNGQCEVGFHSKAETATGEWLYFDDVTLVQQVEATTPGTPTGSGELQFVTRNAYNTAGNLLWTANPDEGKTEYVYRRDGNLRFSQSARQQKENKFSYSNYDALGRVVESGEYSTDANGSGPGLVFENHYTTTPATNSVLQSAVLEERTASGGLDDARCSQVNRVWYDLPVDDLPATATSRTQEFVLGAVAKTTTSTSRTAAPAATSWYSYDELGRLVWLLQQTPAIGTKTVDYQYDFTGNVLEVAYQKDQPDAFYHHYQYDADRRLSRVYTSPDGVERTLQARYVYYLHGSLKRVELADRLQGVDYTYTVQGWLKNINHLSGKYDPGQDSPKVNGIAKDLFSLSLDYFTADYHSTSIPVITPILDGNRPVRYDGTVRDAAWRTAASADRHLTAFTYDELGQLKASDYGKLLRGTNQFQPADNQAYSEKNLSYDLNGNLMSLTRRDGVWITDDFSYKYVEGTNKLGQVQNQSGTAVLDYEYDATGQMIRQRDEQGQRYLTYDVTGKVTGVYRDAGHTQPMVTYTYDDRGFRASKASYNTSFALTKTTYYVRDLAGNELSTYEQMPSSAVQRTEVPLYGSGRVGTLTRVDDGTLDARYELNDQLGNARVIFHRPTTTTYTASMEQTQLSADDEQFQNLSSPRVYDTDAWAGRYVTAVEGMTPGPAKQLTVEKGDTITFSAMVKGYAASTPNAAPQMAAFAVAGSSLGATQPVREATTTTTSQTSFSQVLRRVAIGVGITGLFKSRDQQNALAAAVAGGLTAYLHYRFYDKDDNLKAEGDQEMTGTDWQQVVLGFRAPEAGRLELSSGLRAGTQVSFDDVRYEQTGGLIVQEQHQYAYGSPLTGLNYVVGTKRYRHGYQGQFAEKDEETGYESFELRLYDARIGRWLSTDPEGQFDSPFVGMGNNPVSGTDSDGGWSGPGPIDAISSAGLAKGANVTGYSFRKLASRTVSLFNNLERAAGEYAVGFNEGAWSGAKDTGHFLAGLTPWGEDHSWNQLGNGLHSAALITIATPSEKLQLMKSLSGIAVDALTNLPNMNAEEVGYAVGYGTEKLGESIFLSKGGNLAGRFAKNATGFRIIEGGFMTEKPALRVQSHTHAISAIKGRGASGAIRASHTNFNKLHIIHNPKKWKYLSNNPKLPFRYGK</sequence>
<dbReference type="Pfam" id="PF23598">
    <property type="entry name" value="LRR_14"/>
    <property type="match status" value="1"/>
</dbReference>
<evidence type="ECO:0000313" key="13">
    <source>
        <dbReference type="Proteomes" id="UP000632273"/>
    </source>
</evidence>
<evidence type="ECO:0000256" key="5">
    <source>
        <dbReference type="ARBA" id="ARBA00022737"/>
    </source>
</evidence>
<dbReference type="InterPro" id="IPR055414">
    <property type="entry name" value="LRR_R13L4/SHOC2-like"/>
</dbReference>
<evidence type="ECO:0000256" key="10">
    <source>
        <dbReference type="SAM" id="MobiDB-lite"/>
    </source>
</evidence>
<name>A0ABQ1UXQ9_9BACT</name>
<dbReference type="InterPro" id="IPR032675">
    <property type="entry name" value="LRR_dom_sf"/>
</dbReference>
<keyword evidence="6" id="KW-1133">Transmembrane helix</keyword>
<dbReference type="InterPro" id="IPR007110">
    <property type="entry name" value="Ig-like_dom"/>
</dbReference>
<dbReference type="Gene3D" id="2.60.40.10">
    <property type="entry name" value="Immunoglobulins"/>
    <property type="match status" value="1"/>
</dbReference>
<dbReference type="InterPro" id="IPR003591">
    <property type="entry name" value="Leu-rich_rpt_typical-subtyp"/>
</dbReference>
<keyword evidence="4" id="KW-0732">Signal</keyword>
<evidence type="ECO:0000313" key="12">
    <source>
        <dbReference type="EMBL" id="GGF27949.1"/>
    </source>
</evidence>
<protein>
    <recommendedName>
        <fullName evidence="11">Ig-like domain-containing protein</fullName>
    </recommendedName>
</protein>
<keyword evidence="8" id="KW-0675">Receptor</keyword>
<keyword evidence="3" id="KW-0812">Transmembrane</keyword>
<dbReference type="SMART" id="SM00369">
    <property type="entry name" value="LRR_TYP"/>
    <property type="match status" value="5"/>
</dbReference>
<evidence type="ECO:0000256" key="6">
    <source>
        <dbReference type="ARBA" id="ARBA00022989"/>
    </source>
</evidence>
<dbReference type="Gene3D" id="2.180.10.10">
    <property type="entry name" value="RHS repeat-associated core"/>
    <property type="match status" value="2"/>
</dbReference>
<feature type="region of interest" description="Disordered" evidence="10">
    <location>
        <begin position="560"/>
        <end position="587"/>
    </location>
</feature>
<evidence type="ECO:0000256" key="1">
    <source>
        <dbReference type="ARBA" id="ARBA00004167"/>
    </source>
</evidence>
<evidence type="ECO:0000256" key="2">
    <source>
        <dbReference type="ARBA" id="ARBA00022614"/>
    </source>
</evidence>
<organism evidence="12 13">
    <name type="scientific">Hymenobacter cavernae</name>
    <dbReference type="NCBI Taxonomy" id="2044852"/>
    <lineage>
        <taxon>Bacteria</taxon>
        <taxon>Pseudomonadati</taxon>
        <taxon>Bacteroidota</taxon>
        <taxon>Cytophagia</taxon>
        <taxon>Cytophagales</taxon>
        <taxon>Hymenobacteraceae</taxon>
        <taxon>Hymenobacter</taxon>
    </lineage>
</organism>
<comment type="subcellular location">
    <subcellularLocation>
        <location evidence="1">Membrane</location>
        <topology evidence="1">Single-pass membrane protein</topology>
    </subcellularLocation>
</comment>
<gene>
    <name evidence="12" type="ORF">GCM10011383_44570</name>
</gene>
<dbReference type="PROSITE" id="PS50835">
    <property type="entry name" value="IG_LIKE"/>
    <property type="match status" value="1"/>
</dbReference>
<evidence type="ECO:0000259" key="11">
    <source>
        <dbReference type="PROSITE" id="PS50835"/>
    </source>
</evidence>
<dbReference type="EMBL" id="BMHT01000013">
    <property type="protein sequence ID" value="GGF27949.1"/>
    <property type="molecule type" value="Genomic_DNA"/>
</dbReference>
<dbReference type="Gene3D" id="3.80.10.10">
    <property type="entry name" value="Ribonuclease Inhibitor"/>
    <property type="match status" value="2"/>
</dbReference>